<keyword evidence="10" id="KW-1185">Reference proteome</keyword>
<dbReference type="GO" id="GO:0016020">
    <property type="term" value="C:membrane"/>
    <property type="evidence" value="ECO:0007669"/>
    <property type="project" value="UniProtKB-SubCell"/>
</dbReference>
<evidence type="ECO:0000313" key="9">
    <source>
        <dbReference type="EMBL" id="OJJ63035.1"/>
    </source>
</evidence>
<name>A0A1L9TUH8_9EURO</name>
<dbReference type="OrthoDB" id="1077582at2759"/>
<comment type="subcellular location">
    <subcellularLocation>
        <location evidence="1">Membrane</location>
        <topology evidence="1">Multi-pass membrane protein</topology>
    </subcellularLocation>
</comment>
<sequence>MSLSLLPPWIVPVINWNLIQSITGLTAAFTDPQSPLRPLAAATTALLAYLLQTNIQTHFAGTRPSGPTVAMCWVNVLNAVDLLVLTRASYEAQLAYTTTKSSKKDAPASKARFSLWDRILFSVTLPYNYRRINTPWQISRLPHFSSTNPSYIPTKATFLLHSTAKLLVAGTMIHLLTLDPTEPHLSSALSVLDESKSVLAPHSSSLYTILLQARFTLSFGLVTRATIVGGYTAGSILAVLLGSSPASWPPIAGSLRDAWSLSRLWGGAWHQTLRRPLTANATFLSSMLGLKPTSRPAHWNRVVIAFIGSGVVHSLMDIGFGVPLDKTGGLVFFALQILGFLLESGVQWLVVDVLGVSVGEKAERCIGYIWVCAFLLWSTPVWINPILASLARDGTNVMSPWFGLPPAWVGF</sequence>
<evidence type="ECO:0000313" key="10">
    <source>
        <dbReference type="Proteomes" id="UP000184356"/>
    </source>
</evidence>
<evidence type="ECO:0000259" key="8">
    <source>
        <dbReference type="Pfam" id="PF13813"/>
    </source>
</evidence>
<reference evidence="10" key="1">
    <citation type="journal article" date="2017" name="Genome Biol.">
        <title>Comparative genomics reveals high biological diversity and specific adaptations in the industrially and medically important fungal genus Aspergillus.</title>
        <authorList>
            <person name="de Vries R.P."/>
            <person name="Riley R."/>
            <person name="Wiebenga A."/>
            <person name="Aguilar-Osorio G."/>
            <person name="Amillis S."/>
            <person name="Uchima C.A."/>
            <person name="Anderluh G."/>
            <person name="Asadollahi M."/>
            <person name="Askin M."/>
            <person name="Barry K."/>
            <person name="Battaglia E."/>
            <person name="Bayram O."/>
            <person name="Benocci T."/>
            <person name="Braus-Stromeyer S.A."/>
            <person name="Caldana C."/>
            <person name="Canovas D."/>
            <person name="Cerqueira G.C."/>
            <person name="Chen F."/>
            <person name="Chen W."/>
            <person name="Choi C."/>
            <person name="Clum A."/>
            <person name="Dos Santos R.A."/>
            <person name="Damasio A.R."/>
            <person name="Diallinas G."/>
            <person name="Emri T."/>
            <person name="Fekete E."/>
            <person name="Flipphi M."/>
            <person name="Freyberg S."/>
            <person name="Gallo A."/>
            <person name="Gournas C."/>
            <person name="Habgood R."/>
            <person name="Hainaut M."/>
            <person name="Harispe M.L."/>
            <person name="Henrissat B."/>
            <person name="Hilden K.S."/>
            <person name="Hope R."/>
            <person name="Hossain A."/>
            <person name="Karabika E."/>
            <person name="Karaffa L."/>
            <person name="Karanyi Z."/>
            <person name="Krasevec N."/>
            <person name="Kuo A."/>
            <person name="Kusch H."/>
            <person name="LaButti K."/>
            <person name="Lagendijk E.L."/>
            <person name="Lapidus A."/>
            <person name="Levasseur A."/>
            <person name="Lindquist E."/>
            <person name="Lipzen A."/>
            <person name="Logrieco A.F."/>
            <person name="MacCabe A."/>
            <person name="Maekelae M.R."/>
            <person name="Malavazi I."/>
            <person name="Melin P."/>
            <person name="Meyer V."/>
            <person name="Mielnichuk N."/>
            <person name="Miskei M."/>
            <person name="Molnar A.P."/>
            <person name="Mule G."/>
            <person name="Ngan C.Y."/>
            <person name="Orejas M."/>
            <person name="Orosz E."/>
            <person name="Ouedraogo J.P."/>
            <person name="Overkamp K.M."/>
            <person name="Park H.-S."/>
            <person name="Perrone G."/>
            <person name="Piumi F."/>
            <person name="Punt P.J."/>
            <person name="Ram A.F."/>
            <person name="Ramon A."/>
            <person name="Rauscher S."/>
            <person name="Record E."/>
            <person name="Riano-Pachon D.M."/>
            <person name="Robert V."/>
            <person name="Roehrig J."/>
            <person name="Ruller R."/>
            <person name="Salamov A."/>
            <person name="Salih N.S."/>
            <person name="Samson R.A."/>
            <person name="Sandor E."/>
            <person name="Sanguinetti M."/>
            <person name="Schuetze T."/>
            <person name="Sepcic K."/>
            <person name="Shelest E."/>
            <person name="Sherlock G."/>
            <person name="Sophianopoulou V."/>
            <person name="Squina F.M."/>
            <person name="Sun H."/>
            <person name="Susca A."/>
            <person name="Todd R.B."/>
            <person name="Tsang A."/>
            <person name="Unkles S.E."/>
            <person name="van de Wiele N."/>
            <person name="van Rossen-Uffink D."/>
            <person name="Oliveira J.V."/>
            <person name="Vesth T.C."/>
            <person name="Visser J."/>
            <person name="Yu J.-H."/>
            <person name="Zhou M."/>
            <person name="Andersen M.R."/>
            <person name="Archer D.B."/>
            <person name="Baker S.E."/>
            <person name="Benoit I."/>
            <person name="Brakhage A.A."/>
            <person name="Braus G.H."/>
            <person name="Fischer R."/>
            <person name="Frisvad J.C."/>
            <person name="Goldman G.H."/>
            <person name="Houbraken J."/>
            <person name="Oakley B."/>
            <person name="Pocsi I."/>
            <person name="Scazzocchio C."/>
            <person name="Seiboth B."/>
            <person name="vanKuyk P.A."/>
            <person name="Wortman J."/>
            <person name="Dyer P.S."/>
            <person name="Grigoriev I.V."/>
        </authorList>
    </citation>
    <scope>NUCLEOTIDE SEQUENCE [LARGE SCALE GENOMIC DNA]</scope>
    <source>
        <strain evidence="10">CBS 593.65</strain>
    </source>
</reference>
<keyword evidence="6 7" id="KW-0472">Membrane</keyword>
<evidence type="ECO:0000256" key="5">
    <source>
        <dbReference type="ARBA" id="ARBA00022989"/>
    </source>
</evidence>
<dbReference type="Proteomes" id="UP000184356">
    <property type="component" value="Unassembled WGS sequence"/>
</dbReference>
<comment type="similarity">
    <text evidence="2">Belongs to the wax synthase family.</text>
</comment>
<proteinExistence type="inferred from homology"/>
<feature type="transmembrane region" description="Helical" evidence="7">
    <location>
        <begin position="366"/>
        <end position="383"/>
    </location>
</feature>
<dbReference type="InterPro" id="IPR044851">
    <property type="entry name" value="Wax_synthase"/>
</dbReference>
<evidence type="ECO:0000256" key="4">
    <source>
        <dbReference type="ARBA" id="ARBA00022692"/>
    </source>
</evidence>
<keyword evidence="5 7" id="KW-1133">Transmembrane helix</keyword>
<dbReference type="EMBL" id="KV878583">
    <property type="protein sequence ID" value="OJJ63035.1"/>
    <property type="molecule type" value="Genomic_DNA"/>
</dbReference>
<dbReference type="GeneID" id="63765155"/>
<dbReference type="RefSeq" id="XP_040706841.1">
    <property type="nucleotide sequence ID" value="XM_040849082.1"/>
</dbReference>
<gene>
    <name evidence="9" type="ORF">ASPSYDRAFT_55730</name>
</gene>
<evidence type="ECO:0000256" key="2">
    <source>
        <dbReference type="ARBA" id="ARBA00007282"/>
    </source>
</evidence>
<accession>A0A1L9TUH8</accession>
<feature type="transmembrane region" description="Helical" evidence="7">
    <location>
        <begin position="330"/>
        <end position="354"/>
    </location>
</feature>
<evidence type="ECO:0000256" key="3">
    <source>
        <dbReference type="ARBA" id="ARBA00022679"/>
    </source>
</evidence>
<dbReference type="GO" id="GO:0008374">
    <property type="term" value="F:O-acyltransferase activity"/>
    <property type="evidence" value="ECO:0007669"/>
    <property type="project" value="InterPro"/>
</dbReference>
<dbReference type="STRING" id="1036612.A0A1L9TUH8"/>
<dbReference type="PANTHER" id="PTHR31595">
    <property type="entry name" value="LONG-CHAIN-ALCOHOL O-FATTY-ACYLTRANSFERASE 3-RELATED"/>
    <property type="match status" value="1"/>
</dbReference>
<dbReference type="VEuPathDB" id="FungiDB:ASPSYDRAFT_55730"/>
<evidence type="ECO:0000256" key="6">
    <source>
        <dbReference type="ARBA" id="ARBA00023136"/>
    </source>
</evidence>
<dbReference type="InterPro" id="IPR032805">
    <property type="entry name" value="Wax_synthase_dom"/>
</dbReference>
<feature type="transmembrane region" description="Helical" evidence="7">
    <location>
        <begin position="302"/>
        <end position="324"/>
    </location>
</feature>
<feature type="domain" description="Wax synthase" evidence="8">
    <location>
        <begin position="248"/>
        <end position="335"/>
    </location>
</feature>
<keyword evidence="4 7" id="KW-0812">Transmembrane</keyword>
<evidence type="ECO:0000256" key="1">
    <source>
        <dbReference type="ARBA" id="ARBA00004141"/>
    </source>
</evidence>
<dbReference type="PANTHER" id="PTHR31595:SF60">
    <property type="entry name" value="BIOSYNTHESIS PROTEIN (TRI7), PUTATIVE (AFU_ORTHOLOGUE AFUA_8G05970)-RELATED"/>
    <property type="match status" value="1"/>
</dbReference>
<dbReference type="GO" id="GO:0006629">
    <property type="term" value="P:lipid metabolic process"/>
    <property type="evidence" value="ECO:0007669"/>
    <property type="project" value="InterPro"/>
</dbReference>
<evidence type="ECO:0000256" key="7">
    <source>
        <dbReference type="SAM" id="Phobius"/>
    </source>
</evidence>
<dbReference type="AlphaFoldDB" id="A0A1L9TUH8"/>
<keyword evidence="3" id="KW-0808">Transferase</keyword>
<dbReference type="Pfam" id="PF13813">
    <property type="entry name" value="MBOAT_2"/>
    <property type="match status" value="1"/>
</dbReference>
<organism evidence="9 10">
    <name type="scientific">Aspergillus sydowii CBS 593.65</name>
    <dbReference type="NCBI Taxonomy" id="1036612"/>
    <lineage>
        <taxon>Eukaryota</taxon>
        <taxon>Fungi</taxon>
        <taxon>Dikarya</taxon>
        <taxon>Ascomycota</taxon>
        <taxon>Pezizomycotina</taxon>
        <taxon>Eurotiomycetes</taxon>
        <taxon>Eurotiomycetidae</taxon>
        <taxon>Eurotiales</taxon>
        <taxon>Aspergillaceae</taxon>
        <taxon>Aspergillus</taxon>
        <taxon>Aspergillus subgen. Nidulantes</taxon>
    </lineage>
</organism>
<protein>
    <recommendedName>
        <fullName evidence="8">Wax synthase domain-containing protein</fullName>
    </recommendedName>
</protein>